<keyword evidence="2" id="KW-0812">Transmembrane</keyword>
<proteinExistence type="predicted"/>
<keyword evidence="2" id="KW-1133">Transmembrane helix</keyword>
<dbReference type="Proteomes" id="UP000095280">
    <property type="component" value="Unplaced"/>
</dbReference>
<evidence type="ECO:0000313" key="4">
    <source>
        <dbReference type="WBParaSite" id="maker-uti_cns_0002324-snap-gene-0.7-mRNA-1"/>
    </source>
</evidence>
<evidence type="ECO:0000313" key="3">
    <source>
        <dbReference type="Proteomes" id="UP000095280"/>
    </source>
</evidence>
<evidence type="ECO:0000256" key="1">
    <source>
        <dbReference type="SAM" id="MobiDB-lite"/>
    </source>
</evidence>
<reference evidence="4" key="1">
    <citation type="submission" date="2016-11" db="UniProtKB">
        <authorList>
            <consortium name="WormBaseParasite"/>
        </authorList>
    </citation>
    <scope>IDENTIFICATION</scope>
</reference>
<dbReference type="AlphaFoldDB" id="A0A1I8GKN4"/>
<sequence>VKYSTKYRIANKMELDADDRLQNSGDVGERLEQQQQQQQARISVVPANPAAQPSLRQRTWLQKRRALIQFAPINGRTRQRKKRRSTSSDAASVTAAPTAQRHMTRSEYVCRLVCTAVLTAFGLAACLFAVQLLEELLLALRFPVRSLKHRPVEEFEAPGAYEQLLTDAL</sequence>
<organism evidence="3 4">
    <name type="scientific">Macrostomum lignano</name>
    <dbReference type="NCBI Taxonomy" id="282301"/>
    <lineage>
        <taxon>Eukaryota</taxon>
        <taxon>Metazoa</taxon>
        <taxon>Spiralia</taxon>
        <taxon>Lophotrochozoa</taxon>
        <taxon>Platyhelminthes</taxon>
        <taxon>Rhabditophora</taxon>
        <taxon>Macrostomorpha</taxon>
        <taxon>Macrostomida</taxon>
        <taxon>Macrostomidae</taxon>
        <taxon>Macrostomum</taxon>
    </lineage>
</organism>
<accession>A0A1I8GKN4</accession>
<dbReference type="WBParaSite" id="maker-uti_cns_0002324-snap-gene-0.7-mRNA-1">
    <property type="protein sequence ID" value="maker-uti_cns_0002324-snap-gene-0.7-mRNA-1"/>
    <property type="gene ID" value="maker-uti_cns_0002324-snap-gene-0.7"/>
</dbReference>
<protein>
    <submittedName>
        <fullName evidence="4">TNFR-Cys domain-containing protein</fullName>
    </submittedName>
</protein>
<feature type="compositionally biased region" description="Low complexity" evidence="1">
    <location>
        <begin position="87"/>
        <end position="98"/>
    </location>
</feature>
<feature type="transmembrane region" description="Helical" evidence="2">
    <location>
        <begin position="108"/>
        <end position="133"/>
    </location>
</feature>
<keyword evidence="2" id="KW-0472">Membrane</keyword>
<feature type="region of interest" description="Disordered" evidence="1">
    <location>
        <begin position="76"/>
        <end position="98"/>
    </location>
</feature>
<name>A0A1I8GKN4_9PLAT</name>
<evidence type="ECO:0000256" key="2">
    <source>
        <dbReference type="SAM" id="Phobius"/>
    </source>
</evidence>
<keyword evidence="3" id="KW-1185">Reference proteome</keyword>